<gene>
    <name evidence="2" type="ORF">ACKI1S_23885</name>
</gene>
<keyword evidence="3" id="KW-1185">Reference proteome</keyword>
<accession>A0ABW9IL10</accession>
<dbReference type="GO" id="GO:0008168">
    <property type="term" value="F:methyltransferase activity"/>
    <property type="evidence" value="ECO:0007669"/>
    <property type="project" value="UniProtKB-KW"/>
</dbReference>
<dbReference type="Proteomes" id="UP001631993">
    <property type="component" value="Unassembled WGS sequence"/>
</dbReference>
<proteinExistence type="predicted"/>
<reference evidence="2 3" key="1">
    <citation type="submission" date="2024-12" db="EMBL/GenBank/DDBJ databases">
        <title>Forecasting of Potato common scab and diversities of Pathogenic streptomyces spp. in china.</title>
        <authorList>
            <person name="Handique U."/>
            <person name="Wu J."/>
        </authorList>
    </citation>
    <scope>NUCLEOTIDE SEQUENCE [LARGE SCALE GENOMIC DNA]</scope>
    <source>
        <strain evidence="2 3">ZRIMU1585</strain>
    </source>
</reference>
<dbReference type="Pfam" id="PF13649">
    <property type="entry name" value="Methyltransf_25"/>
    <property type="match status" value="1"/>
</dbReference>
<dbReference type="Gene3D" id="3.40.50.150">
    <property type="entry name" value="Vaccinia Virus protein VP39"/>
    <property type="match status" value="1"/>
</dbReference>
<dbReference type="EC" id="2.1.1.-" evidence="2"/>
<comment type="caution">
    <text evidence="2">The sequence shown here is derived from an EMBL/GenBank/DDBJ whole genome shotgun (WGS) entry which is preliminary data.</text>
</comment>
<dbReference type="EMBL" id="JBJVNE010000012">
    <property type="protein sequence ID" value="MFM9649175.1"/>
    <property type="molecule type" value="Genomic_DNA"/>
</dbReference>
<name>A0ABW9IL10_STRGJ</name>
<dbReference type="CDD" id="cd02440">
    <property type="entry name" value="AdoMet_MTases"/>
    <property type="match status" value="1"/>
</dbReference>
<evidence type="ECO:0000313" key="2">
    <source>
        <dbReference type="EMBL" id="MFM9649175.1"/>
    </source>
</evidence>
<feature type="domain" description="Methyltransferase" evidence="1">
    <location>
        <begin position="48"/>
        <end position="138"/>
    </location>
</feature>
<keyword evidence="2" id="KW-0808">Transferase</keyword>
<organism evidence="2 3">
    <name type="scientific">Streptomyces galilaeus</name>
    <dbReference type="NCBI Taxonomy" id="33899"/>
    <lineage>
        <taxon>Bacteria</taxon>
        <taxon>Bacillati</taxon>
        <taxon>Actinomycetota</taxon>
        <taxon>Actinomycetes</taxon>
        <taxon>Kitasatosporales</taxon>
        <taxon>Streptomycetaceae</taxon>
        <taxon>Streptomyces</taxon>
    </lineage>
</organism>
<sequence>MDSNSIRDSYDAVADVYAQGFTADLASKPLDRAMLAAFAEQIPNEGLVADVGCGPAQVACFLADLGVPVVGFDVSPGMVEVARTRRPGLDARVGSMLDLPLGSGELAGVVAFYSLIHLQAEERSSAYEEFARVLRPGGLVLAAFHAGQEVRHLDAWLDRPVSLDFFALRPEEVAAGLTAAGFAVEATLTRGPYPGEADTERAYLLARRLG</sequence>
<protein>
    <submittedName>
        <fullName evidence="2">Class I SAM-dependent methyltransferase</fullName>
        <ecNumber evidence="2">2.1.1.-</ecNumber>
    </submittedName>
</protein>
<dbReference type="RefSeq" id="WP_369277018.1">
    <property type="nucleotide sequence ID" value="NZ_JBJVMW010000026.1"/>
</dbReference>
<dbReference type="InterPro" id="IPR050508">
    <property type="entry name" value="Methyltransf_Superfamily"/>
</dbReference>
<keyword evidence="2" id="KW-0489">Methyltransferase</keyword>
<dbReference type="GO" id="GO:0032259">
    <property type="term" value="P:methylation"/>
    <property type="evidence" value="ECO:0007669"/>
    <property type="project" value="UniProtKB-KW"/>
</dbReference>
<evidence type="ECO:0000313" key="3">
    <source>
        <dbReference type="Proteomes" id="UP001631993"/>
    </source>
</evidence>
<dbReference type="PANTHER" id="PTHR42912">
    <property type="entry name" value="METHYLTRANSFERASE"/>
    <property type="match status" value="1"/>
</dbReference>
<evidence type="ECO:0000259" key="1">
    <source>
        <dbReference type="Pfam" id="PF13649"/>
    </source>
</evidence>
<dbReference type="InterPro" id="IPR041698">
    <property type="entry name" value="Methyltransf_25"/>
</dbReference>
<dbReference type="InterPro" id="IPR029063">
    <property type="entry name" value="SAM-dependent_MTases_sf"/>
</dbReference>
<dbReference type="SUPFAM" id="SSF53335">
    <property type="entry name" value="S-adenosyl-L-methionine-dependent methyltransferases"/>
    <property type="match status" value="1"/>
</dbReference>